<name>A0A821X4C2_9NEOP</name>
<dbReference type="PROSITE" id="PS50089">
    <property type="entry name" value="ZF_RING_2"/>
    <property type="match status" value="1"/>
</dbReference>
<evidence type="ECO:0000256" key="1">
    <source>
        <dbReference type="ARBA" id="ARBA00022771"/>
    </source>
</evidence>
<dbReference type="Pfam" id="PF13639">
    <property type="entry name" value="zf-RING_2"/>
    <property type="match status" value="1"/>
</dbReference>
<dbReference type="GO" id="GO:0051246">
    <property type="term" value="P:regulation of protein metabolic process"/>
    <property type="evidence" value="ECO:0007669"/>
    <property type="project" value="UniProtKB-ARBA"/>
</dbReference>
<dbReference type="InterPro" id="IPR039133">
    <property type="entry name" value="RNF25"/>
</dbReference>
<dbReference type="InterPro" id="IPR013083">
    <property type="entry name" value="Znf_RING/FYVE/PHD"/>
</dbReference>
<dbReference type="Gene3D" id="3.10.110.10">
    <property type="entry name" value="Ubiquitin Conjugating Enzyme"/>
    <property type="match status" value="1"/>
</dbReference>
<dbReference type="GO" id="GO:0010468">
    <property type="term" value="P:regulation of gene expression"/>
    <property type="evidence" value="ECO:0007669"/>
    <property type="project" value="UniProtKB-ARBA"/>
</dbReference>
<dbReference type="PANTHER" id="PTHR13198:SF4">
    <property type="entry name" value="E3 UBIQUITIN-PROTEIN LIGASE RNF25"/>
    <property type="match status" value="1"/>
</dbReference>
<dbReference type="GO" id="GO:0005634">
    <property type="term" value="C:nucleus"/>
    <property type="evidence" value="ECO:0007669"/>
    <property type="project" value="TreeGrafter"/>
</dbReference>
<dbReference type="SUPFAM" id="SSF54495">
    <property type="entry name" value="UBC-like"/>
    <property type="match status" value="1"/>
</dbReference>
<dbReference type="GO" id="GO:0008270">
    <property type="term" value="F:zinc ion binding"/>
    <property type="evidence" value="ECO:0007669"/>
    <property type="project" value="UniProtKB-KW"/>
</dbReference>
<keyword evidence="1 3" id="KW-0479">Metal-binding</keyword>
<evidence type="ECO:0000256" key="4">
    <source>
        <dbReference type="SAM" id="MobiDB-lite"/>
    </source>
</evidence>
<evidence type="ECO:0000313" key="8">
    <source>
        <dbReference type="Proteomes" id="UP000663880"/>
    </source>
</evidence>
<evidence type="ECO:0000256" key="2">
    <source>
        <dbReference type="ARBA" id="ARBA00022833"/>
    </source>
</evidence>
<dbReference type="SMART" id="SM00184">
    <property type="entry name" value="RING"/>
    <property type="match status" value="1"/>
</dbReference>
<organism evidence="7 8">
    <name type="scientific">Pieris macdunnoughi</name>
    <dbReference type="NCBI Taxonomy" id="345717"/>
    <lineage>
        <taxon>Eukaryota</taxon>
        <taxon>Metazoa</taxon>
        <taxon>Ecdysozoa</taxon>
        <taxon>Arthropoda</taxon>
        <taxon>Hexapoda</taxon>
        <taxon>Insecta</taxon>
        <taxon>Pterygota</taxon>
        <taxon>Neoptera</taxon>
        <taxon>Endopterygota</taxon>
        <taxon>Lepidoptera</taxon>
        <taxon>Glossata</taxon>
        <taxon>Ditrysia</taxon>
        <taxon>Papilionoidea</taxon>
        <taxon>Pieridae</taxon>
        <taxon>Pierinae</taxon>
        <taxon>Pieris</taxon>
    </lineage>
</organism>
<evidence type="ECO:0000259" key="6">
    <source>
        <dbReference type="PROSITE" id="PS50908"/>
    </source>
</evidence>
<dbReference type="InterPro" id="IPR001841">
    <property type="entry name" value="Znf_RING"/>
</dbReference>
<protein>
    <recommendedName>
        <fullName evidence="9">E3 ubiquitin-protein ligase RNF25</fullName>
    </recommendedName>
</protein>
<feature type="domain" description="RING-type" evidence="5">
    <location>
        <begin position="127"/>
        <end position="191"/>
    </location>
</feature>
<dbReference type="GO" id="GO:0009893">
    <property type="term" value="P:positive regulation of metabolic process"/>
    <property type="evidence" value="ECO:0007669"/>
    <property type="project" value="UniProtKB-ARBA"/>
</dbReference>
<reference evidence="7" key="1">
    <citation type="submission" date="2021-02" db="EMBL/GenBank/DDBJ databases">
        <authorList>
            <person name="Steward A R."/>
        </authorList>
    </citation>
    <scope>NUCLEOTIDE SEQUENCE</scope>
</reference>
<dbReference type="InterPro" id="IPR016135">
    <property type="entry name" value="UBQ-conjugating_enzyme/RWD"/>
</dbReference>
<evidence type="ECO:0000259" key="5">
    <source>
        <dbReference type="PROSITE" id="PS50089"/>
    </source>
</evidence>
<dbReference type="EMBL" id="CAJOBZ010000063">
    <property type="protein sequence ID" value="CAF4932862.1"/>
    <property type="molecule type" value="Genomic_DNA"/>
</dbReference>
<keyword evidence="1 3" id="KW-0863">Zinc-finger</keyword>
<feature type="compositionally biased region" description="Polar residues" evidence="4">
    <location>
        <begin position="264"/>
        <end position="290"/>
    </location>
</feature>
<feature type="domain" description="RWD" evidence="6">
    <location>
        <begin position="12"/>
        <end position="120"/>
    </location>
</feature>
<proteinExistence type="predicted"/>
<evidence type="ECO:0008006" key="9">
    <source>
        <dbReference type="Google" id="ProtNLM"/>
    </source>
</evidence>
<feature type="compositionally biased region" description="Basic residues" evidence="4">
    <location>
        <begin position="308"/>
        <end position="323"/>
    </location>
</feature>
<comment type="caution">
    <text evidence="7">The sequence shown here is derived from an EMBL/GenBank/DDBJ whole genome shotgun (WGS) entry which is preliminary data.</text>
</comment>
<gene>
    <name evidence="7" type="ORF">PMACD_LOCUS14012</name>
</gene>
<dbReference type="FunFam" id="3.10.110.10:FF:000050">
    <property type="entry name" value="eIF-2-alpha kinase GCN2"/>
    <property type="match status" value="1"/>
</dbReference>
<dbReference type="GO" id="GO:0061630">
    <property type="term" value="F:ubiquitin protein ligase activity"/>
    <property type="evidence" value="ECO:0007669"/>
    <property type="project" value="InterPro"/>
</dbReference>
<dbReference type="OrthoDB" id="432311at2759"/>
<keyword evidence="8" id="KW-1185">Reference proteome</keyword>
<dbReference type="CDD" id="cd23818">
    <property type="entry name" value="RWD_RNF25"/>
    <property type="match status" value="1"/>
</dbReference>
<keyword evidence="2" id="KW-0862">Zinc</keyword>
<evidence type="ECO:0000313" key="7">
    <source>
        <dbReference type="EMBL" id="CAF4932862.1"/>
    </source>
</evidence>
<dbReference type="SMART" id="SM00591">
    <property type="entry name" value="RWD"/>
    <property type="match status" value="1"/>
</dbReference>
<dbReference type="FunFam" id="3.30.40.10:FF:000215">
    <property type="entry name" value="E3 ubiquitin-protein ligase RNF25"/>
    <property type="match status" value="1"/>
</dbReference>
<dbReference type="AlphaFoldDB" id="A0A821X4C2"/>
<sequence length="323" mass="36259">MSVADVDERVFEELQALEAIFSPDIIIKWEDGVPKGIEMNVLPSTCDKSDEQYVRLTLEIYLSPDYPESSPKVIMRNPRGLDDRILSCIQTDIEDKLIDNIGHLIVYELIEMVRECLTQCNLPRGQCAICLHGFVKGDIFIKTPCFHYFHSQCLSKHCIAGKKYYDEEFEKLPMWQRMEAKPHQQTCPVCRSTVQFNVDDLKKAPPPVESIDAQPFHLTDEIKAMQERMAALMAHQIARGGVIGVGDSEPPPLIITDRTDQQEPKSSSSGTQNPRPETSNSVRGMGNSASGAPASPTRPPYRGPYRGFNRRGKPGRRGRGGSR</sequence>
<dbReference type="InterPro" id="IPR006575">
    <property type="entry name" value="RWD_dom"/>
</dbReference>
<feature type="region of interest" description="Disordered" evidence="4">
    <location>
        <begin position="243"/>
        <end position="323"/>
    </location>
</feature>
<dbReference type="PANTHER" id="PTHR13198">
    <property type="entry name" value="RING FINGER PROTEIN 25"/>
    <property type="match status" value="1"/>
</dbReference>
<dbReference type="SUPFAM" id="SSF57850">
    <property type="entry name" value="RING/U-box"/>
    <property type="match status" value="1"/>
</dbReference>
<dbReference type="Pfam" id="PF05773">
    <property type="entry name" value="RWD"/>
    <property type="match status" value="1"/>
</dbReference>
<accession>A0A821X4C2</accession>
<dbReference type="PROSITE" id="PS50908">
    <property type="entry name" value="RWD"/>
    <property type="match status" value="1"/>
</dbReference>
<evidence type="ECO:0000256" key="3">
    <source>
        <dbReference type="PROSITE-ProRule" id="PRU00175"/>
    </source>
</evidence>
<dbReference type="GO" id="GO:0016567">
    <property type="term" value="P:protein ubiquitination"/>
    <property type="evidence" value="ECO:0007669"/>
    <property type="project" value="TreeGrafter"/>
</dbReference>
<dbReference type="Proteomes" id="UP000663880">
    <property type="component" value="Unassembled WGS sequence"/>
</dbReference>
<dbReference type="Gene3D" id="3.30.40.10">
    <property type="entry name" value="Zinc/RING finger domain, C3HC4 (zinc finger)"/>
    <property type="match status" value="1"/>
</dbReference>
<dbReference type="GO" id="GO:0033554">
    <property type="term" value="P:cellular response to stress"/>
    <property type="evidence" value="ECO:0007669"/>
    <property type="project" value="UniProtKB-ARBA"/>
</dbReference>